<dbReference type="RefSeq" id="WP_152156323.1">
    <property type="nucleotide sequence ID" value="NZ_QMDY01000007.1"/>
</dbReference>
<evidence type="ECO:0000259" key="3">
    <source>
        <dbReference type="PROSITE" id="PS51462"/>
    </source>
</evidence>
<dbReference type="AlphaFoldDB" id="A0A5N5UA84"/>
<dbReference type="PROSITE" id="PS51462">
    <property type="entry name" value="NUDIX"/>
    <property type="match status" value="1"/>
</dbReference>
<evidence type="ECO:0000256" key="1">
    <source>
        <dbReference type="ARBA" id="ARBA00001946"/>
    </source>
</evidence>
<dbReference type="Gene3D" id="3.90.79.10">
    <property type="entry name" value="Nucleoside Triphosphate Pyrophosphohydrolase"/>
    <property type="match status" value="1"/>
</dbReference>
<keyword evidence="2" id="KW-0378">Hydrolase</keyword>
<organism evidence="4 5">
    <name type="scientific">Halosegnis rubeus</name>
    <dbReference type="NCBI Taxonomy" id="2212850"/>
    <lineage>
        <taxon>Archaea</taxon>
        <taxon>Methanobacteriati</taxon>
        <taxon>Methanobacteriota</taxon>
        <taxon>Stenosarchaea group</taxon>
        <taxon>Halobacteria</taxon>
        <taxon>Halobacteriales</taxon>
        <taxon>Natronomonadaceae</taxon>
        <taxon>Halosegnis</taxon>
    </lineage>
</organism>
<dbReference type="EMBL" id="QMDY01000007">
    <property type="protein sequence ID" value="KAB7515533.1"/>
    <property type="molecule type" value="Genomic_DNA"/>
</dbReference>
<comment type="caution">
    <text evidence="4">The sequence shown here is derived from an EMBL/GenBank/DDBJ whole genome shotgun (WGS) entry which is preliminary data.</text>
</comment>
<gene>
    <name evidence="4" type="ORF">DP108_11255</name>
</gene>
<dbReference type="CDD" id="cd02883">
    <property type="entry name" value="NUDIX_Hydrolase"/>
    <property type="match status" value="1"/>
</dbReference>
<dbReference type="PANTHER" id="PTHR43046:SF14">
    <property type="entry name" value="MUTT_NUDIX FAMILY PROTEIN"/>
    <property type="match status" value="1"/>
</dbReference>
<sequence length="173" mass="18997">MARRAVAAEQRRLFDRFGERRVDSICVENTPDRYEAGLQLVEQYGMLADAGAVVRDDSDRLLLIRHPEGDGWGHPGGGYERDGSLAATARREVREETGVDVTITGLRYVREKTIVHAGDSSRTYPMLTAIFDAHGSGPATAGDDEEVLTARWFETLPTVLDSFTGCRGECHGA</sequence>
<protein>
    <submittedName>
        <fullName evidence="4">NUDIX domain-containing protein</fullName>
    </submittedName>
</protein>
<name>A0A5N5UA84_9EURY</name>
<dbReference type="SUPFAM" id="SSF55811">
    <property type="entry name" value="Nudix"/>
    <property type="match status" value="1"/>
</dbReference>
<evidence type="ECO:0000313" key="5">
    <source>
        <dbReference type="Proteomes" id="UP000326207"/>
    </source>
</evidence>
<dbReference type="Proteomes" id="UP000326207">
    <property type="component" value="Unassembled WGS sequence"/>
</dbReference>
<evidence type="ECO:0000313" key="4">
    <source>
        <dbReference type="EMBL" id="KAB7515533.1"/>
    </source>
</evidence>
<dbReference type="InterPro" id="IPR000086">
    <property type="entry name" value="NUDIX_hydrolase_dom"/>
</dbReference>
<dbReference type="GO" id="GO:0016787">
    <property type="term" value="F:hydrolase activity"/>
    <property type="evidence" value="ECO:0007669"/>
    <property type="project" value="UniProtKB-KW"/>
</dbReference>
<feature type="domain" description="Nudix hydrolase" evidence="3">
    <location>
        <begin position="44"/>
        <end position="173"/>
    </location>
</feature>
<evidence type="ECO:0000256" key="2">
    <source>
        <dbReference type="ARBA" id="ARBA00022801"/>
    </source>
</evidence>
<accession>A0A5N5UA84</accession>
<reference evidence="4 5" key="1">
    <citation type="submission" date="2019-10" db="EMBL/GenBank/DDBJ databases">
        <title>Unraveling microbial dark matter from salterns through culturing: the case of the genus Halosegnis.</title>
        <authorList>
            <person name="Duran-Viseras A."/>
            <person name="Andrei A.-S."/>
            <person name="Vera-Gargallo B."/>
            <person name="Ghai R."/>
            <person name="Sanchez-Porro C."/>
            <person name="Ventosa A."/>
        </authorList>
    </citation>
    <scope>NUCLEOTIDE SEQUENCE [LARGE SCALE GENOMIC DNA]</scope>
    <source>
        <strain evidence="4 5">F19-13</strain>
    </source>
</reference>
<dbReference type="PANTHER" id="PTHR43046">
    <property type="entry name" value="GDP-MANNOSE MANNOSYL HYDROLASE"/>
    <property type="match status" value="1"/>
</dbReference>
<dbReference type="InterPro" id="IPR015797">
    <property type="entry name" value="NUDIX_hydrolase-like_dom_sf"/>
</dbReference>
<proteinExistence type="predicted"/>
<comment type="cofactor">
    <cofactor evidence="1">
        <name>Mg(2+)</name>
        <dbReference type="ChEBI" id="CHEBI:18420"/>
    </cofactor>
</comment>
<dbReference type="Pfam" id="PF00293">
    <property type="entry name" value="NUDIX"/>
    <property type="match status" value="1"/>
</dbReference>